<dbReference type="RefSeq" id="WP_058261746.1">
    <property type="nucleotide sequence ID" value="NZ_CP051181.1"/>
</dbReference>
<feature type="binding site" evidence="3">
    <location>
        <position position="22"/>
    </location>
    <ligand>
        <name>Zn(2+)</name>
        <dbReference type="ChEBI" id="CHEBI:29105"/>
    </ligand>
</feature>
<proteinExistence type="inferred from homology"/>
<organism evidence="4 5">
    <name type="scientific">Thalassovita gelatinovora</name>
    <name type="common">Thalassobius gelatinovorus</name>
    <dbReference type="NCBI Taxonomy" id="53501"/>
    <lineage>
        <taxon>Bacteria</taxon>
        <taxon>Pseudomonadati</taxon>
        <taxon>Pseudomonadota</taxon>
        <taxon>Alphaproteobacteria</taxon>
        <taxon>Rhodobacterales</taxon>
        <taxon>Roseobacteraceae</taxon>
        <taxon>Thalassovita</taxon>
    </lineage>
</organism>
<evidence type="ECO:0000256" key="2">
    <source>
        <dbReference type="ARBA" id="ARBA00022833"/>
    </source>
</evidence>
<dbReference type="AlphaFoldDB" id="A0A0P1FTZ4"/>
<keyword evidence="2 3" id="KW-0862">Zinc</keyword>
<dbReference type="OrthoDB" id="9809663at2"/>
<comment type="subunit">
    <text evidence="3">Interacts with GyrB.</text>
</comment>
<evidence type="ECO:0000256" key="3">
    <source>
        <dbReference type="HAMAP-Rule" id="MF_00649"/>
    </source>
</evidence>
<evidence type="ECO:0000256" key="1">
    <source>
        <dbReference type="ARBA" id="ARBA00022723"/>
    </source>
</evidence>
<dbReference type="Pfam" id="PF03884">
    <property type="entry name" value="YacG"/>
    <property type="match status" value="1"/>
</dbReference>
<sequence length="60" mass="6874">MSCPICSEKSDPKFRPFCSKRCADIDLGRWMSGKYAIPADDPEEAEDALDEIERQMQKPH</sequence>
<dbReference type="HAMAP" id="MF_00649">
    <property type="entry name" value="DNA_gyrase_inhibitor_YacG"/>
    <property type="match status" value="1"/>
</dbReference>
<reference evidence="4 5" key="1">
    <citation type="submission" date="2015-09" db="EMBL/GenBank/DDBJ databases">
        <authorList>
            <consortium name="Swine Surveillance"/>
        </authorList>
    </citation>
    <scope>NUCLEOTIDE SEQUENCE [LARGE SCALE GENOMIC DNA]</scope>
    <source>
        <strain evidence="4 5">CECT 4357</strain>
    </source>
</reference>
<protein>
    <recommendedName>
        <fullName evidence="3">DNA gyrase inhibitor YacG</fullName>
    </recommendedName>
</protein>
<keyword evidence="5" id="KW-1185">Reference proteome</keyword>
<dbReference type="PANTHER" id="PTHR36150">
    <property type="entry name" value="DNA GYRASE INHIBITOR YACG"/>
    <property type="match status" value="1"/>
</dbReference>
<dbReference type="GO" id="GO:0006355">
    <property type="term" value="P:regulation of DNA-templated transcription"/>
    <property type="evidence" value="ECO:0007669"/>
    <property type="project" value="InterPro"/>
</dbReference>
<dbReference type="InterPro" id="IPR005584">
    <property type="entry name" value="DNA_gyrase_inhibitor_YacG"/>
</dbReference>
<dbReference type="SUPFAM" id="SSF57716">
    <property type="entry name" value="Glucocorticoid receptor-like (DNA-binding domain)"/>
    <property type="match status" value="1"/>
</dbReference>
<comment type="cofactor">
    <cofactor evidence="3">
        <name>Zn(2+)</name>
        <dbReference type="ChEBI" id="CHEBI:29105"/>
    </cofactor>
    <text evidence="3">Binds 1 zinc ion.</text>
</comment>
<dbReference type="InterPro" id="IPR013088">
    <property type="entry name" value="Znf_NHR/GATA"/>
</dbReference>
<feature type="binding site" evidence="3">
    <location>
        <position position="6"/>
    </location>
    <ligand>
        <name>Zn(2+)</name>
        <dbReference type="ChEBI" id="CHEBI:29105"/>
    </ligand>
</feature>
<dbReference type="STRING" id="53501.SAMN04488043_1095"/>
<comment type="similarity">
    <text evidence="3">Belongs to the DNA gyrase inhibitor YacG family.</text>
</comment>
<dbReference type="Proteomes" id="UP000051587">
    <property type="component" value="Unassembled WGS sequence"/>
</dbReference>
<feature type="binding site" evidence="3">
    <location>
        <position position="18"/>
    </location>
    <ligand>
        <name>Zn(2+)</name>
        <dbReference type="ChEBI" id="CHEBI:29105"/>
    </ligand>
</feature>
<evidence type="ECO:0000313" key="4">
    <source>
        <dbReference type="EMBL" id="CUH63923.1"/>
    </source>
</evidence>
<gene>
    <name evidence="3" type="primary">yacG</name>
    <name evidence="4" type="ORF">TG4357_00963</name>
</gene>
<keyword evidence="1 3" id="KW-0479">Metal-binding</keyword>
<feature type="binding site" evidence="3">
    <location>
        <position position="3"/>
    </location>
    <ligand>
        <name>Zn(2+)</name>
        <dbReference type="ChEBI" id="CHEBI:29105"/>
    </ligand>
</feature>
<evidence type="ECO:0000313" key="5">
    <source>
        <dbReference type="Proteomes" id="UP000051587"/>
    </source>
</evidence>
<dbReference type="Gene3D" id="3.30.50.10">
    <property type="entry name" value="Erythroid Transcription Factor GATA-1, subunit A"/>
    <property type="match status" value="1"/>
</dbReference>
<comment type="function">
    <text evidence="3">Inhibits all the catalytic activities of DNA gyrase by preventing its interaction with DNA. Acts by binding directly to the C-terminal domain of GyrB, which probably disrupts DNA binding by the gyrase.</text>
</comment>
<dbReference type="EMBL" id="CYSA01000015">
    <property type="protein sequence ID" value="CUH63923.1"/>
    <property type="molecule type" value="Genomic_DNA"/>
</dbReference>
<dbReference type="GO" id="GO:0008270">
    <property type="term" value="F:zinc ion binding"/>
    <property type="evidence" value="ECO:0007669"/>
    <property type="project" value="UniProtKB-UniRule"/>
</dbReference>
<dbReference type="GO" id="GO:0008657">
    <property type="term" value="F:DNA topoisomerase type II (double strand cut, ATP-hydrolyzing) inhibitor activity"/>
    <property type="evidence" value="ECO:0007669"/>
    <property type="project" value="UniProtKB-UniRule"/>
</dbReference>
<accession>A0A0P1FTZ4</accession>
<name>A0A0P1FTZ4_THAGE</name>
<dbReference type="PANTHER" id="PTHR36150:SF1">
    <property type="entry name" value="DNA GYRASE INHIBITOR YACG"/>
    <property type="match status" value="1"/>
</dbReference>